<dbReference type="RefSeq" id="WP_089399834.1">
    <property type="nucleotide sequence ID" value="NZ_FZOT01000008.1"/>
</dbReference>
<sequence length="63" mass="6921">MPNDKVKGTANLDSAKTEKQPMPGLDSRTIDTVETGKKPDIAEDTLPTSWVDDPLNEKAPKQR</sequence>
<name>A0A239I2M5_9BURK</name>
<reference evidence="2 3" key="1">
    <citation type="submission" date="2017-06" db="EMBL/GenBank/DDBJ databases">
        <authorList>
            <person name="Kim H.J."/>
            <person name="Triplett B.A."/>
        </authorList>
    </citation>
    <scope>NUCLEOTIDE SEQUENCE [LARGE SCALE GENOMIC DNA]</scope>
    <source>
        <strain evidence="2 3">U15</strain>
    </source>
</reference>
<dbReference type="AlphaFoldDB" id="A0A239I2M5"/>
<keyword evidence="3" id="KW-1185">Reference proteome</keyword>
<dbReference type="EMBL" id="FZOT01000008">
    <property type="protein sequence ID" value="SNS87293.1"/>
    <property type="molecule type" value="Genomic_DNA"/>
</dbReference>
<protein>
    <submittedName>
        <fullName evidence="2">Uncharacterized protein</fullName>
    </submittedName>
</protein>
<evidence type="ECO:0000313" key="2">
    <source>
        <dbReference type="EMBL" id="SNS87293.1"/>
    </source>
</evidence>
<gene>
    <name evidence="2" type="ORF">SAMN06265795_10860</name>
</gene>
<proteinExistence type="predicted"/>
<feature type="compositionally biased region" description="Basic and acidic residues" evidence="1">
    <location>
        <begin position="28"/>
        <end position="41"/>
    </location>
</feature>
<evidence type="ECO:0000256" key="1">
    <source>
        <dbReference type="SAM" id="MobiDB-lite"/>
    </source>
</evidence>
<organism evidence="2 3">
    <name type="scientific">Noviherbaspirillum humi</name>
    <dbReference type="NCBI Taxonomy" id="1688639"/>
    <lineage>
        <taxon>Bacteria</taxon>
        <taxon>Pseudomonadati</taxon>
        <taxon>Pseudomonadota</taxon>
        <taxon>Betaproteobacteria</taxon>
        <taxon>Burkholderiales</taxon>
        <taxon>Oxalobacteraceae</taxon>
        <taxon>Noviherbaspirillum</taxon>
    </lineage>
</organism>
<evidence type="ECO:0000313" key="3">
    <source>
        <dbReference type="Proteomes" id="UP000198284"/>
    </source>
</evidence>
<feature type="region of interest" description="Disordered" evidence="1">
    <location>
        <begin position="1"/>
        <end position="63"/>
    </location>
</feature>
<dbReference type="Proteomes" id="UP000198284">
    <property type="component" value="Unassembled WGS sequence"/>
</dbReference>
<accession>A0A239I2M5</accession>